<dbReference type="Proteomes" id="UP000030653">
    <property type="component" value="Unassembled WGS sequence"/>
</dbReference>
<dbReference type="GeneID" id="63683989"/>
<dbReference type="OMA" id="FWPTWTW"/>
<dbReference type="InterPro" id="IPR007577">
    <property type="entry name" value="GlycoTrfase_DXD_sugar-bd_CS"/>
</dbReference>
<dbReference type="Gene3D" id="3.90.550.20">
    <property type="match status" value="1"/>
</dbReference>
<dbReference type="RefSeq" id="XP_040626491.1">
    <property type="nucleotide sequence ID" value="XM_040768927.1"/>
</dbReference>
<dbReference type="STRING" id="1858805.M5FTX5"/>
<evidence type="ECO:0000256" key="1">
    <source>
        <dbReference type="ARBA" id="ARBA00009003"/>
    </source>
</evidence>
<dbReference type="InterPro" id="IPR029044">
    <property type="entry name" value="Nucleotide-diphossugar_trans"/>
</dbReference>
<evidence type="ECO:0000313" key="2">
    <source>
        <dbReference type="EMBL" id="EJT99593.1"/>
    </source>
</evidence>
<sequence>MPTPTLPNRLFLSLLSLLALYTAYYIGTLRPTPLPHAPEYASTHPNAARIPFYVPPSLIPSSPLPPSSSLPPCPDLALNTSAFPKPEKGNLVPPLVHTIYHLSGDHPPELPYFHYLALRSVLLSLRPKHMLLHHHHASAPHGPYWDLLAPHITLSPLTPPQEVYGHPLAHFAHKADVLRLQLLIAYGGVYVDIDTYVLRSFDRAGLYTQDVVLGMEMSPDSRRTSLEPGGLCNAVIVARSDAPFLKRWLKSYETFDGSVWAGHSVAKSWELALLHPRELTVLSHRAMFYPLWREEDIDWVHKPSKAGAEGGWEFFKSGQLTYHAWESLAMQYLGPMTPSSVLKGETSFTRMARAFVGPEDGAVEKLLKEREGRGG</sequence>
<evidence type="ECO:0000313" key="3">
    <source>
        <dbReference type="Proteomes" id="UP000030653"/>
    </source>
</evidence>
<dbReference type="OrthoDB" id="409543at2759"/>
<dbReference type="HOGENOM" id="CLU_050874_0_0_1"/>
<accession>M5FTX5</accession>
<dbReference type="EMBL" id="JH795869">
    <property type="protein sequence ID" value="EJT99593.1"/>
    <property type="molecule type" value="Genomic_DNA"/>
</dbReference>
<dbReference type="Pfam" id="PF04488">
    <property type="entry name" value="Gly_transf_sug"/>
    <property type="match status" value="1"/>
</dbReference>
<keyword evidence="3" id="KW-1185">Reference proteome</keyword>
<organism evidence="2 3">
    <name type="scientific">Dacryopinax primogenitus (strain DJM 731)</name>
    <name type="common">Brown rot fungus</name>
    <dbReference type="NCBI Taxonomy" id="1858805"/>
    <lineage>
        <taxon>Eukaryota</taxon>
        <taxon>Fungi</taxon>
        <taxon>Dikarya</taxon>
        <taxon>Basidiomycota</taxon>
        <taxon>Agaricomycotina</taxon>
        <taxon>Dacrymycetes</taxon>
        <taxon>Dacrymycetales</taxon>
        <taxon>Dacrymycetaceae</taxon>
        <taxon>Dacryopinax</taxon>
    </lineage>
</organism>
<dbReference type="PANTHER" id="PTHR46830:SF2">
    <property type="entry name" value="ALPHA-1,4-N-ACETYLGLUCOSAMINYLTRANSFERASE"/>
    <property type="match status" value="1"/>
</dbReference>
<comment type="similarity">
    <text evidence="1">Belongs to the glycosyltransferase 32 family.</text>
</comment>
<name>M5FTX5_DACPD</name>
<dbReference type="SUPFAM" id="SSF53448">
    <property type="entry name" value="Nucleotide-diphospho-sugar transferases"/>
    <property type="match status" value="1"/>
</dbReference>
<evidence type="ECO:0008006" key="4">
    <source>
        <dbReference type="Google" id="ProtNLM"/>
    </source>
</evidence>
<dbReference type="PANTHER" id="PTHR46830">
    <property type="entry name" value="TRANSFERASE, PUTATIVE-RELATED"/>
    <property type="match status" value="1"/>
</dbReference>
<protein>
    <recommendedName>
        <fullName evidence="4">Glycosyltransferase family 32 protein</fullName>
    </recommendedName>
</protein>
<reference evidence="2 3" key="1">
    <citation type="journal article" date="2012" name="Science">
        <title>The Paleozoic origin of enzymatic lignin decomposition reconstructed from 31 fungal genomes.</title>
        <authorList>
            <person name="Floudas D."/>
            <person name="Binder M."/>
            <person name="Riley R."/>
            <person name="Barry K."/>
            <person name="Blanchette R.A."/>
            <person name="Henrissat B."/>
            <person name="Martinez A.T."/>
            <person name="Otillar R."/>
            <person name="Spatafora J.W."/>
            <person name="Yadav J.S."/>
            <person name="Aerts A."/>
            <person name="Benoit I."/>
            <person name="Boyd A."/>
            <person name="Carlson A."/>
            <person name="Copeland A."/>
            <person name="Coutinho P.M."/>
            <person name="de Vries R.P."/>
            <person name="Ferreira P."/>
            <person name="Findley K."/>
            <person name="Foster B."/>
            <person name="Gaskell J."/>
            <person name="Glotzer D."/>
            <person name="Gorecki P."/>
            <person name="Heitman J."/>
            <person name="Hesse C."/>
            <person name="Hori C."/>
            <person name="Igarashi K."/>
            <person name="Jurgens J.A."/>
            <person name="Kallen N."/>
            <person name="Kersten P."/>
            <person name="Kohler A."/>
            <person name="Kuees U."/>
            <person name="Kumar T.K.A."/>
            <person name="Kuo A."/>
            <person name="LaButti K."/>
            <person name="Larrondo L.F."/>
            <person name="Lindquist E."/>
            <person name="Ling A."/>
            <person name="Lombard V."/>
            <person name="Lucas S."/>
            <person name="Lundell T."/>
            <person name="Martin R."/>
            <person name="McLaughlin D.J."/>
            <person name="Morgenstern I."/>
            <person name="Morin E."/>
            <person name="Murat C."/>
            <person name="Nagy L.G."/>
            <person name="Nolan M."/>
            <person name="Ohm R.A."/>
            <person name="Patyshakuliyeva A."/>
            <person name="Rokas A."/>
            <person name="Ruiz-Duenas F.J."/>
            <person name="Sabat G."/>
            <person name="Salamov A."/>
            <person name="Samejima M."/>
            <person name="Schmutz J."/>
            <person name="Slot J.C."/>
            <person name="St John F."/>
            <person name="Stenlid J."/>
            <person name="Sun H."/>
            <person name="Sun S."/>
            <person name="Syed K."/>
            <person name="Tsang A."/>
            <person name="Wiebenga A."/>
            <person name="Young D."/>
            <person name="Pisabarro A."/>
            <person name="Eastwood D.C."/>
            <person name="Martin F."/>
            <person name="Cullen D."/>
            <person name="Grigoriev I.V."/>
            <person name="Hibbett D.S."/>
        </authorList>
    </citation>
    <scope>NUCLEOTIDE SEQUENCE [LARGE SCALE GENOMIC DNA]</scope>
    <source>
        <strain evidence="2 3">DJM-731 SS1</strain>
    </source>
</reference>
<dbReference type="AlphaFoldDB" id="M5FTX5"/>
<proteinExistence type="inferred from homology"/>
<gene>
    <name evidence="2" type="ORF">DACRYDRAFT_109692</name>
</gene>